<evidence type="ECO:0000313" key="11">
    <source>
        <dbReference type="EMBL" id="KAK6921172.1"/>
    </source>
</evidence>
<comment type="caution">
    <text evidence="11">The sequence shown here is derived from an EMBL/GenBank/DDBJ whole genome shotgun (WGS) entry which is preliminary data.</text>
</comment>
<dbReference type="SMART" id="SM00033">
    <property type="entry name" value="CH"/>
    <property type="match status" value="1"/>
</dbReference>
<evidence type="ECO:0000256" key="7">
    <source>
        <dbReference type="SAM" id="MobiDB-lite"/>
    </source>
</evidence>
<dbReference type="SUPFAM" id="SSF52540">
    <property type="entry name" value="P-loop containing nucleoside triphosphate hydrolases"/>
    <property type="match status" value="1"/>
</dbReference>
<feature type="compositionally biased region" description="Basic and acidic residues" evidence="7">
    <location>
        <begin position="912"/>
        <end position="949"/>
    </location>
</feature>
<sequence>MSAFLLFCTAFHRAALFDWLNSLVPHLNLPREGSDEELRKHLIDGTALCRILNKLKPGSVQEVGRDEDPSSVLRLENLKRFLAAMDDMGLPRFDMSDLEMGSMKPVLECLFMLKAHFAPSTMGDFFQNSSPMAGSGNANNRWRNFDVEQFEGSEVLQVDACYRGPISPTFGEDRRKGMQQRTFRNSTMLEPTAAILHHTGHKFHEVFQLKQGRYADLPAAKISEMMKSNSLDNAPTQSLLSVVNGILDESIERKNDEIPHRVACLLRKVVQEIERRISTQAEHLRTQNNLFKAREEKYQSRIRVLEALAAGTTEETQMAMNQLQQIKNEKMKVEEKKKIEEEDVARLMKEKDNSNLEISTLKQELELTKKTYEMRCLQSETHAKEAKAGLEERVKELEKLLKNSESKIQDLEAFSESKSQRWSKKELGYRSFTDFQLGTLQDLRVASEVIKQEVLKTQKSYSGEFDHLGVKLRGLAELVKNYRAVVAENQRFYNELQELKGNIRVYCRVRPFLPGQPAKQMTINVIGENGELALINPSKTGKDSHKMFKFNKVYGPTATQADVFSDTQPLIRSILDGYNVCIFAYGQTGSGKTYTMTGPNNATKETWGVNYRALHDLFELSQTRKNSNSYEISVQMVEIYNEQVRDLLSNSATNHPNGLAVPDASIHPVTSTLDVMELMETGFRNRSVGATAMNERSSRSHSVVTVHVRGMDLDTGDTSRGSLHLVDLAGSERVDRSEATGDRLREAQHINKSLSALGDVIFALAQKSPHVPYRNSKLTQLLQSSLGGQAKTLMFVQINPDPSSYSETFSTLKFAERVSGVELGAARSSKEGKEFRELMDQVATLKDTIAKKDEEIEQLHLLKDPKSPPYNGVHAEKWGTSSLRYESPTHGKTSEPSQRSQKQSGGQGLGFHDQDNNSEDSPHSTDDFRSHGEHIGHGGDADYEGRFSDESDGAETDLESTMSSATHEGSKSSRTGEKHIAGSKISQTPSRSNLSLLSRSSSSSKLSSSSSSGLRKAAAP</sequence>
<dbReference type="PROSITE" id="PS00411">
    <property type="entry name" value="KINESIN_MOTOR_1"/>
    <property type="match status" value="1"/>
</dbReference>
<organism evidence="11 12">
    <name type="scientific">Dillenia turbinata</name>
    <dbReference type="NCBI Taxonomy" id="194707"/>
    <lineage>
        <taxon>Eukaryota</taxon>
        <taxon>Viridiplantae</taxon>
        <taxon>Streptophyta</taxon>
        <taxon>Embryophyta</taxon>
        <taxon>Tracheophyta</taxon>
        <taxon>Spermatophyta</taxon>
        <taxon>Magnoliopsida</taxon>
        <taxon>eudicotyledons</taxon>
        <taxon>Gunneridae</taxon>
        <taxon>Pentapetalae</taxon>
        <taxon>Dilleniales</taxon>
        <taxon>Dilleniaceae</taxon>
        <taxon>Dillenia</taxon>
    </lineage>
</organism>
<keyword evidence="4 5" id="KW-0505">Motor protein</keyword>
<keyword evidence="12" id="KW-1185">Reference proteome</keyword>
<dbReference type="Proteomes" id="UP001370490">
    <property type="component" value="Unassembled WGS sequence"/>
</dbReference>
<evidence type="ECO:0000313" key="12">
    <source>
        <dbReference type="Proteomes" id="UP001370490"/>
    </source>
</evidence>
<evidence type="ECO:0000256" key="6">
    <source>
        <dbReference type="SAM" id="Coils"/>
    </source>
</evidence>
<comment type="similarity">
    <text evidence="1">Belongs to the TRAFAC class myosin-kinesin ATPase superfamily. Kinesin family. KIN-14 subfamily.</text>
</comment>
<dbReference type="PROSITE" id="PS50021">
    <property type="entry name" value="CH"/>
    <property type="match status" value="1"/>
</dbReference>
<dbReference type="GO" id="GO:0005524">
    <property type="term" value="F:ATP binding"/>
    <property type="evidence" value="ECO:0007669"/>
    <property type="project" value="UniProtKB-UniRule"/>
</dbReference>
<keyword evidence="3 5" id="KW-0067">ATP-binding</keyword>
<feature type="coiled-coil region" evidence="6">
    <location>
        <begin position="316"/>
        <end position="414"/>
    </location>
</feature>
<feature type="signal peptide" evidence="8">
    <location>
        <begin position="1"/>
        <end position="16"/>
    </location>
</feature>
<dbReference type="PRINTS" id="PR00380">
    <property type="entry name" value="KINESINHEAVY"/>
</dbReference>
<dbReference type="InterPro" id="IPR001715">
    <property type="entry name" value="CH_dom"/>
</dbReference>
<dbReference type="InterPro" id="IPR036961">
    <property type="entry name" value="Kinesin_motor_dom_sf"/>
</dbReference>
<feature type="chain" id="PRO_5042874209" evidence="8">
    <location>
        <begin position="17"/>
        <end position="1020"/>
    </location>
</feature>
<dbReference type="InterPro" id="IPR001752">
    <property type="entry name" value="Kinesin_motor_dom"/>
</dbReference>
<feature type="region of interest" description="Disordered" evidence="7">
    <location>
        <begin position="883"/>
        <end position="1020"/>
    </location>
</feature>
<dbReference type="InterPro" id="IPR036872">
    <property type="entry name" value="CH_dom_sf"/>
</dbReference>
<proteinExistence type="inferred from homology"/>
<dbReference type="GO" id="GO:0015630">
    <property type="term" value="C:microtubule cytoskeleton"/>
    <property type="evidence" value="ECO:0007669"/>
    <property type="project" value="TreeGrafter"/>
</dbReference>
<evidence type="ECO:0000256" key="2">
    <source>
        <dbReference type="ARBA" id="ARBA00022741"/>
    </source>
</evidence>
<keyword evidence="6" id="KW-0175">Coiled coil</keyword>
<feature type="compositionally biased region" description="Low complexity" evidence="7">
    <location>
        <begin position="990"/>
        <end position="1020"/>
    </location>
</feature>
<keyword evidence="8" id="KW-0732">Signal</keyword>
<keyword evidence="2 5" id="KW-0547">Nucleotide-binding</keyword>
<accession>A0AAN8V1Y9</accession>
<evidence type="ECO:0000259" key="9">
    <source>
        <dbReference type="PROSITE" id="PS50021"/>
    </source>
</evidence>
<evidence type="ECO:0000256" key="8">
    <source>
        <dbReference type="SAM" id="SignalP"/>
    </source>
</evidence>
<evidence type="ECO:0000256" key="5">
    <source>
        <dbReference type="PROSITE-ProRule" id="PRU00283"/>
    </source>
</evidence>
<dbReference type="EMBL" id="JBAMMX010000020">
    <property type="protein sequence ID" value="KAK6921172.1"/>
    <property type="molecule type" value="Genomic_DNA"/>
</dbReference>
<dbReference type="AlphaFoldDB" id="A0AAN8V1Y9"/>
<feature type="non-terminal residue" evidence="11">
    <location>
        <position position="1020"/>
    </location>
</feature>
<dbReference type="GO" id="GO:0007018">
    <property type="term" value="P:microtubule-based movement"/>
    <property type="evidence" value="ECO:0007669"/>
    <property type="project" value="InterPro"/>
</dbReference>
<reference evidence="11 12" key="1">
    <citation type="submission" date="2023-12" db="EMBL/GenBank/DDBJ databases">
        <title>A high-quality genome assembly for Dillenia turbinata (Dilleniales).</title>
        <authorList>
            <person name="Chanderbali A."/>
        </authorList>
    </citation>
    <scope>NUCLEOTIDE SEQUENCE [LARGE SCALE GENOMIC DNA]</scope>
    <source>
        <strain evidence="11">LSX21</strain>
        <tissue evidence="11">Leaf</tissue>
    </source>
</reference>
<dbReference type="InterPro" id="IPR027417">
    <property type="entry name" value="P-loop_NTPase"/>
</dbReference>
<dbReference type="PANTHER" id="PTHR47972">
    <property type="entry name" value="KINESIN-LIKE PROTEIN KLP-3"/>
    <property type="match status" value="1"/>
</dbReference>
<dbReference type="PROSITE" id="PS50067">
    <property type="entry name" value="KINESIN_MOTOR_2"/>
    <property type="match status" value="1"/>
</dbReference>
<evidence type="ECO:0000256" key="1">
    <source>
        <dbReference type="ARBA" id="ARBA00010899"/>
    </source>
</evidence>
<dbReference type="FunFam" id="3.40.850.10:FF:000178">
    <property type="entry name" value="Kinesin-related protein3"/>
    <property type="match status" value="1"/>
</dbReference>
<dbReference type="Pfam" id="PF00225">
    <property type="entry name" value="Kinesin"/>
    <property type="match status" value="1"/>
</dbReference>
<dbReference type="FunFam" id="3.40.850.10:FF:000111">
    <property type="entry name" value="p-loop nucleoside triphosphate hydrolase superfamily protein with CH (Calponin Homology) domain"/>
    <property type="match status" value="1"/>
</dbReference>
<dbReference type="Gene3D" id="1.10.418.10">
    <property type="entry name" value="Calponin-like domain"/>
    <property type="match status" value="1"/>
</dbReference>
<feature type="binding site" evidence="5">
    <location>
        <begin position="586"/>
        <end position="593"/>
    </location>
    <ligand>
        <name>ATP</name>
        <dbReference type="ChEBI" id="CHEBI:30616"/>
    </ligand>
</feature>
<dbReference type="SUPFAM" id="SSF47576">
    <property type="entry name" value="Calponin-homology domain, CH-domain"/>
    <property type="match status" value="1"/>
</dbReference>
<evidence type="ECO:0000259" key="10">
    <source>
        <dbReference type="PROSITE" id="PS50067"/>
    </source>
</evidence>
<dbReference type="Gene3D" id="1.20.5.170">
    <property type="match status" value="1"/>
</dbReference>
<dbReference type="Pfam" id="PF00307">
    <property type="entry name" value="CH"/>
    <property type="match status" value="1"/>
</dbReference>
<dbReference type="PANTHER" id="PTHR47972:SF50">
    <property type="entry name" value="KINESIN-LIKE PROTEIN KIN-14P"/>
    <property type="match status" value="1"/>
</dbReference>
<dbReference type="Gene3D" id="3.40.850.10">
    <property type="entry name" value="Kinesin motor domain"/>
    <property type="match status" value="1"/>
</dbReference>
<feature type="domain" description="Calponin-homology (CH)" evidence="9">
    <location>
        <begin position="10"/>
        <end position="118"/>
    </location>
</feature>
<evidence type="ECO:0000256" key="3">
    <source>
        <dbReference type="ARBA" id="ARBA00022840"/>
    </source>
</evidence>
<dbReference type="GO" id="GO:0003777">
    <property type="term" value="F:microtubule motor activity"/>
    <property type="evidence" value="ECO:0007669"/>
    <property type="project" value="InterPro"/>
</dbReference>
<dbReference type="InterPro" id="IPR019821">
    <property type="entry name" value="Kinesin_motor_CS"/>
</dbReference>
<feature type="compositionally biased region" description="Basic and acidic residues" evidence="7">
    <location>
        <begin position="968"/>
        <end position="980"/>
    </location>
</feature>
<name>A0AAN8V1Y9_9MAGN</name>
<dbReference type="SMART" id="SM00129">
    <property type="entry name" value="KISc"/>
    <property type="match status" value="1"/>
</dbReference>
<dbReference type="GO" id="GO:0008017">
    <property type="term" value="F:microtubule binding"/>
    <property type="evidence" value="ECO:0007669"/>
    <property type="project" value="InterPro"/>
</dbReference>
<feature type="domain" description="Kinesin motor" evidence="10">
    <location>
        <begin position="502"/>
        <end position="821"/>
    </location>
</feature>
<protein>
    <submittedName>
        <fullName evidence="11">Calponin homology domain</fullName>
    </submittedName>
</protein>
<evidence type="ECO:0000256" key="4">
    <source>
        <dbReference type="ARBA" id="ARBA00023175"/>
    </source>
</evidence>
<dbReference type="InterPro" id="IPR027640">
    <property type="entry name" value="Kinesin-like_fam"/>
</dbReference>
<gene>
    <name evidence="11" type="ORF">RJ641_014850</name>
</gene>